<dbReference type="PROSITE" id="PS50005">
    <property type="entry name" value="TPR"/>
    <property type="match status" value="3"/>
</dbReference>
<feature type="repeat" description="TPR" evidence="10">
    <location>
        <begin position="410"/>
        <end position="443"/>
    </location>
</feature>
<feature type="region of interest" description="Disordered" evidence="11">
    <location>
        <begin position="56"/>
        <end position="131"/>
    </location>
</feature>
<dbReference type="SMART" id="SM00028">
    <property type="entry name" value="TPR"/>
    <property type="match status" value="10"/>
</dbReference>
<keyword evidence="2 12" id="KW-0812">Transmembrane</keyword>
<evidence type="ECO:0000256" key="9">
    <source>
        <dbReference type="ARBA" id="ARBA00038030"/>
    </source>
</evidence>
<dbReference type="Pfam" id="PF13432">
    <property type="entry name" value="TPR_16"/>
    <property type="match status" value="1"/>
</dbReference>
<dbReference type="PANTHER" id="PTHR46208">
    <property type="entry name" value="MITOCHONDRIAL IMPORT RECEPTOR SUBUNIT TOM70"/>
    <property type="match status" value="1"/>
</dbReference>
<dbReference type="Pfam" id="PF00515">
    <property type="entry name" value="TPR_1"/>
    <property type="match status" value="1"/>
</dbReference>
<reference evidence="13 14" key="1">
    <citation type="submission" date="2024-03" db="EMBL/GenBank/DDBJ databases">
        <title>Genome-scale model development and genomic sequencing of the oleaginous clade Lipomyces.</title>
        <authorList>
            <consortium name="Lawrence Berkeley National Laboratory"/>
            <person name="Czajka J.J."/>
            <person name="Han Y."/>
            <person name="Kim J."/>
            <person name="Mondo S.J."/>
            <person name="Hofstad B.A."/>
            <person name="Robles A."/>
            <person name="Haridas S."/>
            <person name="Riley R."/>
            <person name="LaButti K."/>
            <person name="Pangilinan J."/>
            <person name="Andreopoulos W."/>
            <person name="Lipzen A."/>
            <person name="Yan J."/>
            <person name="Wang M."/>
            <person name="Ng V."/>
            <person name="Grigoriev I.V."/>
            <person name="Spatafora J.W."/>
            <person name="Magnuson J.K."/>
            <person name="Baker S.E."/>
            <person name="Pomraning K.R."/>
        </authorList>
    </citation>
    <scope>NUCLEOTIDE SEQUENCE [LARGE SCALE GENOMIC DNA]</scope>
    <source>
        <strain evidence="13 14">Phaff 52-87</strain>
    </source>
</reference>
<keyword evidence="14" id="KW-1185">Reference proteome</keyword>
<sequence>MAPTPSPVSITTAPPSVWARVSKFVSENKALVYGLSAATFLVVGGAGAYYVMYSDKPGAPPASSPSPSPSAESEKSAETKAVSDKKRKKDKKKAKKEREKAEAKNATEEKEKGVSTGATESSSSLPAIPSDLSGLSEETLNDYSLQYKTAGNAEFKAKNYEQAIDLYTKAISLKKDAVYYNNRAACYNALEQYEKAVEDASKALELDSLYLKALTRRAQAYEKLGNFHESVLDYTAAALLSGTPNDPIGKSIDRMLMQCGEERAKGLLQNKTKSLPSISFVTAYIDSFHKRETPESITGAAEGSGNAYLKQAIEASEKKTLAGHYEALELVNKAIDAEAEDLAWALDMRGTFKFLMADNEGALTDLTESIKIAPSVSALIKRAMLLIELGDPAKSNQDFDTAVAVNPEDPDIYYHRGQVHFLLGEYDDAAKDYQKAIDLDKEFMSAHVQLAVTQYKLGAVIQAMTNFKKCTKNFPEAPDVFNYYGELLMDNQKLGDAVEMFDRAFELEKKRKSSDYNVLPLINKAYILWTFKQGTVEDAEKLLKTALELDPQSDLAVGTLAQLMMTQNRMEEALGYFEKQLELSRTENEIMQAASYVEAVNVQIKLLDRYPLIKERLQQQQQAMSMQM</sequence>
<proteinExistence type="inferred from homology"/>
<dbReference type="Pfam" id="PF13181">
    <property type="entry name" value="TPR_8"/>
    <property type="match status" value="1"/>
</dbReference>
<dbReference type="Gene3D" id="1.25.40.10">
    <property type="entry name" value="Tetratricopeptide repeat domain"/>
    <property type="match status" value="2"/>
</dbReference>
<dbReference type="SUPFAM" id="SSF48452">
    <property type="entry name" value="TPR-like"/>
    <property type="match status" value="2"/>
</dbReference>
<dbReference type="GeneID" id="90036850"/>
<accession>A0ABR1FBF6</accession>
<feature type="compositionally biased region" description="Basic and acidic residues" evidence="11">
    <location>
        <begin position="72"/>
        <end position="84"/>
    </location>
</feature>
<keyword evidence="5 10" id="KW-0802">TPR repeat</keyword>
<dbReference type="Pfam" id="PF14559">
    <property type="entry name" value="TPR_19"/>
    <property type="match status" value="1"/>
</dbReference>
<dbReference type="EMBL" id="JBBJBU010000001">
    <property type="protein sequence ID" value="KAK7207180.1"/>
    <property type="molecule type" value="Genomic_DNA"/>
</dbReference>
<keyword evidence="6 12" id="KW-1133">Transmembrane helix</keyword>
<name>A0ABR1FBF6_9ASCO</name>
<dbReference type="PANTHER" id="PTHR46208:SF1">
    <property type="entry name" value="MITOCHONDRIAL IMPORT RECEPTOR SUBUNIT TOM70"/>
    <property type="match status" value="1"/>
</dbReference>
<comment type="similarity">
    <text evidence="9">Belongs to the Tom70 family.</text>
</comment>
<evidence type="ECO:0000256" key="6">
    <source>
        <dbReference type="ARBA" id="ARBA00022989"/>
    </source>
</evidence>
<evidence type="ECO:0000256" key="3">
    <source>
        <dbReference type="ARBA" id="ARBA00022737"/>
    </source>
</evidence>
<dbReference type="Proteomes" id="UP001498771">
    <property type="component" value="Unassembled WGS sequence"/>
</dbReference>
<evidence type="ECO:0000256" key="7">
    <source>
        <dbReference type="ARBA" id="ARBA00023128"/>
    </source>
</evidence>
<feature type="transmembrane region" description="Helical" evidence="12">
    <location>
        <begin position="30"/>
        <end position="52"/>
    </location>
</feature>
<feature type="compositionally biased region" description="Pro residues" evidence="11">
    <location>
        <begin position="58"/>
        <end position="68"/>
    </location>
</feature>
<comment type="subcellular location">
    <subcellularLocation>
        <location evidence="1">Mitochondrion outer membrane</location>
        <topology evidence="1">Single-pass membrane protein</topology>
    </subcellularLocation>
</comment>
<organism evidence="13 14">
    <name type="scientific">Myxozyma melibiosi</name>
    <dbReference type="NCBI Taxonomy" id="54550"/>
    <lineage>
        <taxon>Eukaryota</taxon>
        <taxon>Fungi</taxon>
        <taxon>Dikarya</taxon>
        <taxon>Ascomycota</taxon>
        <taxon>Saccharomycotina</taxon>
        <taxon>Lipomycetes</taxon>
        <taxon>Lipomycetales</taxon>
        <taxon>Lipomycetaceae</taxon>
        <taxon>Myxozyma</taxon>
    </lineage>
</organism>
<keyword evidence="3" id="KW-0677">Repeat</keyword>
<evidence type="ECO:0000256" key="5">
    <source>
        <dbReference type="ARBA" id="ARBA00022803"/>
    </source>
</evidence>
<dbReference type="InterPro" id="IPR011990">
    <property type="entry name" value="TPR-like_helical_dom_sf"/>
</dbReference>
<evidence type="ECO:0000313" key="14">
    <source>
        <dbReference type="Proteomes" id="UP001498771"/>
    </source>
</evidence>
<evidence type="ECO:0000313" key="13">
    <source>
        <dbReference type="EMBL" id="KAK7207180.1"/>
    </source>
</evidence>
<dbReference type="RefSeq" id="XP_064770213.1">
    <property type="nucleotide sequence ID" value="XM_064911338.1"/>
</dbReference>
<feature type="repeat" description="TPR" evidence="10">
    <location>
        <begin position="478"/>
        <end position="511"/>
    </location>
</feature>
<evidence type="ECO:0000256" key="4">
    <source>
        <dbReference type="ARBA" id="ARBA00022787"/>
    </source>
</evidence>
<feature type="compositionally biased region" description="Polar residues" evidence="11">
    <location>
        <begin position="116"/>
        <end position="125"/>
    </location>
</feature>
<keyword evidence="8 12" id="KW-0472">Membrane</keyword>
<evidence type="ECO:0000256" key="11">
    <source>
        <dbReference type="SAM" id="MobiDB-lite"/>
    </source>
</evidence>
<feature type="repeat" description="TPR" evidence="10">
    <location>
        <begin position="144"/>
        <end position="177"/>
    </location>
</feature>
<dbReference type="PROSITE" id="PS50293">
    <property type="entry name" value="TPR_REGION"/>
    <property type="match status" value="1"/>
</dbReference>
<evidence type="ECO:0000256" key="1">
    <source>
        <dbReference type="ARBA" id="ARBA00004572"/>
    </source>
</evidence>
<dbReference type="InterPro" id="IPR019734">
    <property type="entry name" value="TPR_rpt"/>
</dbReference>
<evidence type="ECO:0000256" key="10">
    <source>
        <dbReference type="PROSITE-ProRule" id="PRU00339"/>
    </source>
</evidence>
<keyword evidence="7" id="KW-0496">Mitochondrion</keyword>
<feature type="compositionally biased region" description="Basic residues" evidence="11">
    <location>
        <begin position="85"/>
        <end position="95"/>
    </location>
</feature>
<comment type="caution">
    <text evidence="13">The sequence shown here is derived from an EMBL/GenBank/DDBJ whole genome shotgun (WGS) entry which is preliminary data.</text>
</comment>
<evidence type="ECO:0000256" key="8">
    <source>
        <dbReference type="ARBA" id="ARBA00023136"/>
    </source>
</evidence>
<protein>
    <submittedName>
        <fullName evidence="13">Uncharacterized protein</fullName>
    </submittedName>
</protein>
<evidence type="ECO:0000256" key="2">
    <source>
        <dbReference type="ARBA" id="ARBA00022692"/>
    </source>
</evidence>
<gene>
    <name evidence="13" type="ORF">BZA70DRAFT_270670</name>
</gene>
<evidence type="ECO:0000256" key="12">
    <source>
        <dbReference type="SAM" id="Phobius"/>
    </source>
</evidence>
<keyword evidence="4" id="KW-1000">Mitochondrion outer membrane</keyword>
<feature type="compositionally biased region" description="Basic and acidic residues" evidence="11">
    <location>
        <begin position="96"/>
        <end position="113"/>
    </location>
</feature>